<feature type="transmembrane region" description="Helical" evidence="6">
    <location>
        <begin position="76"/>
        <end position="94"/>
    </location>
</feature>
<dbReference type="CDD" id="cd06581">
    <property type="entry name" value="TM_PBP1_LivM_like"/>
    <property type="match status" value="1"/>
</dbReference>
<evidence type="ECO:0000256" key="3">
    <source>
        <dbReference type="ARBA" id="ARBA00022692"/>
    </source>
</evidence>
<feature type="transmembrane region" description="Helical" evidence="6">
    <location>
        <begin position="174"/>
        <end position="192"/>
    </location>
</feature>
<keyword evidence="3 6" id="KW-0812">Transmembrane</keyword>
<comment type="subcellular location">
    <subcellularLocation>
        <location evidence="1">Cell membrane</location>
        <topology evidence="1">Multi-pass membrane protein</topology>
    </subcellularLocation>
</comment>
<dbReference type="InterPro" id="IPR043428">
    <property type="entry name" value="LivM-like"/>
</dbReference>
<dbReference type="PANTHER" id="PTHR30482">
    <property type="entry name" value="HIGH-AFFINITY BRANCHED-CHAIN AMINO ACID TRANSPORT SYSTEM PERMEASE"/>
    <property type="match status" value="1"/>
</dbReference>
<name>A0A7C5REJ4_9DEIN</name>
<gene>
    <name evidence="7" type="ORF">ENM28_04600</name>
</gene>
<organism evidence="7">
    <name type="scientific">Thermus caliditerrae</name>
    <dbReference type="NCBI Taxonomy" id="1330700"/>
    <lineage>
        <taxon>Bacteria</taxon>
        <taxon>Thermotogati</taxon>
        <taxon>Deinococcota</taxon>
        <taxon>Deinococci</taxon>
        <taxon>Thermales</taxon>
        <taxon>Thermaceae</taxon>
        <taxon>Thermus</taxon>
    </lineage>
</organism>
<evidence type="ECO:0000256" key="6">
    <source>
        <dbReference type="SAM" id="Phobius"/>
    </source>
</evidence>
<dbReference type="InterPro" id="IPR001851">
    <property type="entry name" value="ABC_transp_permease"/>
</dbReference>
<keyword evidence="4 6" id="KW-1133">Transmembrane helix</keyword>
<comment type="caution">
    <text evidence="7">The sequence shown here is derived from an EMBL/GenBank/DDBJ whole genome shotgun (WGS) entry which is preliminary data.</text>
</comment>
<evidence type="ECO:0000256" key="4">
    <source>
        <dbReference type="ARBA" id="ARBA00022989"/>
    </source>
</evidence>
<evidence type="ECO:0000256" key="5">
    <source>
        <dbReference type="ARBA" id="ARBA00023136"/>
    </source>
</evidence>
<feature type="transmembrane region" description="Helical" evidence="6">
    <location>
        <begin position="21"/>
        <end position="42"/>
    </location>
</feature>
<dbReference type="GO" id="GO:0015658">
    <property type="term" value="F:branched-chain amino acid transmembrane transporter activity"/>
    <property type="evidence" value="ECO:0007669"/>
    <property type="project" value="InterPro"/>
</dbReference>
<dbReference type="EMBL" id="DRXE01000176">
    <property type="protein sequence ID" value="HHM67984.1"/>
    <property type="molecule type" value="Genomic_DNA"/>
</dbReference>
<evidence type="ECO:0000256" key="2">
    <source>
        <dbReference type="ARBA" id="ARBA00022475"/>
    </source>
</evidence>
<keyword evidence="5 6" id="KW-0472">Membrane</keyword>
<dbReference type="GO" id="GO:0005886">
    <property type="term" value="C:plasma membrane"/>
    <property type="evidence" value="ECO:0007669"/>
    <property type="project" value="UniProtKB-SubCell"/>
</dbReference>
<feature type="transmembrane region" description="Helical" evidence="6">
    <location>
        <begin position="294"/>
        <end position="311"/>
    </location>
</feature>
<evidence type="ECO:0000313" key="7">
    <source>
        <dbReference type="EMBL" id="HHM67984.1"/>
    </source>
</evidence>
<accession>A0A7C5REJ4</accession>
<feature type="transmembrane region" description="Helical" evidence="6">
    <location>
        <begin position="222"/>
        <end position="240"/>
    </location>
</feature>
<reference evidence="7" key="1">
    <citation type="journal article" date="2020" name="mSystems">
        <title>Genome- and Community-Level Interaction Insights into Carbon Utilization and Element Cycling Functions of Hydrothermarchaeota in Hydrothermal Sediment.</title>
        <authorList>
            <person name="Zhou Z."/>
            <person name="Liu Y."/>
            <person name="Xu W."/>
            <person name="Pan J."/>
            <person name="Luo Z.H."/>
            <person name="Li M."/>
        </authorList>
    </citation>
    <scope>NUCLEOTIDE SEQUENCE [LARGE SCALE GENOMIC DNA]</scope>
    <source>
        <strain evidence="7">SpSt-1071</strain>
    </source>
</reference>
<feature type="transmembrane region" description="Helical" evidence="6">
    <location>
        <begin position="260"/>
        <end position="282"/>
    </location>
</feature>
<dbReference type="Pfam" id="PF02653">
    <property type="entry name" value="BPD_transp_2"/>
    <property type="match status" value="1"/>
</dbReference>
<dbReference type="PANTHER" id="PTHR30482:SF20">
    <property type="entry name" value="HIGH-AFFINITY BRANCHED-CHAIN AMINO ACID TRANSPORT SYSTEM PERMEASE PROTEIN LIVM"/>
    <property type="match status" value="1"/>
</dbReference>
<feature type="transmembrane region" description="Helical" evidence="6">
    <location>
        <begin position="100"/>
        <end position="122"/>
    </location>
</feature>
<sequence>MTSPLRIWSLPWTLRYLRHEVLALPGRTAALLFVLFLLLFPLLSQDPYLLRVLTLTALFALYAASWDLLSGYTGQVSLGHAFFFGLAGYASAILGRELGLSPALTIPLGALLATLAGVLVGLPSLRLRGPYLSLVTLAFPILTTGLIFLFPRFTGGELGLSGLPRLGQSRLEEYYLVVGVFLLSLLFLWKLANSRVGLFFHAIREDEVAVRMVGVNTVRYKLLAFAVSAFFAGLAGGLHAHYLRVAGPDSLSLFNSIQPVIWSVFGGIATIYGPVAGTFLLFPLLEVLRVAEELRMLAFALLILLVMRFLPQGVVRGVLERLEEECPRCKVKNAFTRKVCRACGVPLHLREVKP</sequence>
<keyword evidence="2" id="KW-1003">Cell membrane</keyword>
<feature type="transmembrane region" description="Helical" evidence="6">
    <location>
        <begin position="48"/>
        <end position="69"/>
    </location>
</feature>
<proteinExistence type="predicted"/>
<dbReference type="AlphaFoldDB" id="A0A7C5REJ4"/>
<feature type="transmembrane region" description="Helical" evidence="6">
    <location>
        <begin position="134"/>
        <end position="154"/>
    </location>
</feature>
<protein>
    <submittedName>
        <fullName evidence="7">Branched-chain amino acid ABC transporter permease</fullName>
    </submittedName>
</protein>
<evidence type="ECO:0000256" key="1">
    <source>
        <dbReference type="ARBA" id="ARBA00004651"/>
    </source>
</evidence>